<dbReference type="SUPFAM" id="SSF75005">
    <property type="entry name" value="Arabinanase/levansucrase/invertase"/>
    <property type="match status" value="1"/>
</dbReference>
<dbReference type="AlphaFoldDB" id="A0A3E2NEB9"/>
<dbReference type="InterPro" id="IPR006710">
    <property type="entry name" value="Glyco_hydro_43"/>
</dbReference>
<keyword evidence="3 6" id="KW-0326">Glycosidase</keyword>
<dbReference type="Pfam" id="PF04616">
    <property type="entry name" value="Glyco_hydro_43"/>
    <property type="match status" value="1"/>
</dbReference>
<keyword evidence="2 6" id="KW-0378">Hydrolase</keyword>
<dbReference type="GO" id="GO:0004553">
    <property type="term" value="F:hydrolase activity, hydrolyzing O-glycosyl compounds"/>
    <property type="evidence" value="ECO:0007669"/>
    <property type="project" value="InterPro"/>
</dbReference>
<evidence type="ECO:0000256" key="3">
    <source>
        <dbReference type="ARBA" id="ARBA00023295"/>
    </source>
</evidence>
<dbReference type="CDD" id="cd08989">
    <property type="entry name" value="GH43_XYL-like"/>
    <property type="match status" value="1"/>
</dbReference>
<dbReference type="InterPro" id="IPR036770">
    <property type="entry name" value="Ankyrin_rpt-contain_sf"/>
</dbReference>
<dbReference type="GO" id="GO:0005975">
    <property type="term" value="P:carbohydrate metabolic process"/>
    <property type="evidence" value="ECO:0007669"/>
    <property type="project" value="InterPro"/>
</dbReference>
<dbReference type="PANTHER" id="PTHR42812">
    <property type="entry name" value="BETA-XYLOSIDASE"/>
    <property type="match status" value="1"/>
</dbReference>
<dbReference type="Pfam" id="PF12796">
    <property type="entry name" value="Ank_2"/>
    <property type="match status" value="1"/>
</dbReference>
<dbReference type="SUPFAM" id="SSF49899">
    <property type="entry name" value="Concanavalin A-like lectins/glucanases"/>
    <property type="match status" value="1"/>
</dbReference>
<gene>
    <name evidence="8" type="ORF">DS742_08980</name>
</gene>
<dbReference type="InterPro" id="IPR051795">
    <property type="entry name" value="Glycosyl_Hydrlase_43"/>
</dbReference>
<comment type="caution">
    <text evidence="8">The sequence shown here is derived from an EMBL/GenBank/DDBJ whole genome shotgun (WGS) entry which is preliminary data.</text>
</comment>
<dbReference type="PANTHER" id="PTHR42812:SF12">
    <property type="entry name" value="BETA-XYLOSIDASE-RELATED"/>
    <property type="match status" value="1"/>
</dbReference>
<dbReference type="Gene3D" id="1.25.40.20">
    <property type="entry name" value="Ankyrin repeat-containing domain"/>
    <property type="match status" value="1"/>
</dbReference>
<evidence type="ECO:0000256" key="1">
    <source>
        <dbReference type="ARBA" id="ARBA00009865"/>
    </source>
</evidence>
<dbReference type="Gene3D" id="2.115.10.20">
    <property type="entry name" value="Glycosyl hydrolase domain, family 43"/>
    <property type="match status" value="1"/>
</dbReference>
<feature type="site" description="Important for catalytic activity, responsible for pKa modulation of the active site Glu and correct orientation of both the proton donor and substrate" evidence="5">
    <location>
        <position position="234"/>
    </location>
</feature>
<evidence type="ECO:0000256" key="2">
    <source>
        <dbReference type="ARBA" id="ARBA00022801"/>
    </source>
</evidence>
<organism evidence="8 9">
    <name type="scientific">Lacrimispora amygdalina</name>
    <dbReference type="NCBI Taxonomy" id="253257"/>
    <lineage>
        <taxon>Bacteria</taxon>
        <taxon>Bacillati</taxon>
        <taxon>Bacillota</taxon>
        <taxon>Clostridia</taxon>
        <taxon>Lachnospirales</taxon>
        <taxon>Lachnospiraceae</taxon>
        <taxon>Lacrimispora</taxon>
    </lineage>
</organism>
<dbReference type="Gene3D" id="2.60.120.200">
    <property type="match status" value="1"/>
</dbReference>
<dbReference type="EMBL" id="QOHO01000025">
    <property type="protein sequence ID" value="RFZ79346.1"/>
    <property type="molecule type" value="Genomic_DNA"/>
</dbReference>
<evidence type="ECO:0000256" key="4">
    <source>
        <dbReference type="PIRSR" id="PIRSR606710-1"/>
    </source>
</evidence>
<feature type="domain" description="Beta-xylosidase C-terminal Concanavalin A-like" evidence="7">
    <location>
        <begin position="417"/>
        <end position="582"/>
    </location>
</feature>
<sequence>MGNMNLYTWKTEAAAKQAFEAAKRGDYETVVRLIDHSFNTEDCDEEGNSLLHYAAVGKNQKLVKYLVERCRMDPTWANQSMCTPYDLAEGTPLEEYFKGVCGFSREECYRNPVLRGMHPDPSIVRVGEDYYMVNSSFLFFPCIPISHSRDLIHWETIGYGITDEKWAEEHLGKLEGGRGFWAPDISCHNGRFYICATLRNNDDDAFIQTQMVTSSHNPAGPYETPVIHNVLGIDPSIFTDDDGKRYMLINRGARIMEISEDGKELLSLPELIWYGHSGHAPEGPHLIKKDGYYYCFLAEGGTGKGHMITVARSENLYGPYVNCPYNPIMHQWDVMGAIQCCGHGKPVETPDGRWFMVYLCSRFIDGTYGMLGRETCLDEITWTADGWPVVNGRKGPSYMAPLPFPYESGKPASCKAGDGWLSPRTRDSSRVRTEKDGTLWIRGDGLDLCCRECSSLLVKFQPDFCYRAEFEMWIPEEEKEEYTSDGGVTLYYDENTYIKFGVTKNEVFVSEYVDNAYVRTESKEYSFEGRVLFRVETDGLNRTFLLNNKILWRWTDVTSICSEGLIKGKRFTGAAYGVYVNGSNLLCWRQHGKI</sequence>
<evidence type="ECO:0000259" key="7">
    <source>
        <dbReference type="Pfam" id="PF17851"/>
    </source>
</evidence>
<reference evidence="8 9" key="1">
    <citation type="submission" date="2018-07" db="EMBL/GenBank/DDBJ databases">
        <title>New species, Clostridium PI-S10-A1B.</title>
        <authorList>
            <person name="Krishna G."/>
            <person name="Summeta K."/>
            <person name="Shikha S."/>
            <person name="Prabhu P.B."/>
            <person name="Suresh K."/>
        </authorList>
    </citation>
    <scope>NUCLEOTIDE SEQUENCE [LARGE SCALE GENOMIC DNA]</scope>
    <source>
        <strain evidence="8 9">PI-S10-A1B</strain>
    </source>
</reference>
<evidence type="ECO:0000313" key="8">
    <source>
        <dbReference type="EMBL" id="RFZ79346.1"/>
    </source>
</evidence>
<dbReference type="Proteomes" id="UP000260680">
    <property type="component" value="Unassembled WGS sequence"/>
</dbReference>
<accession>A0A3E2NEB9</accession>
<dbReference type="InterPro" id="IPR013320">
    <property type="entry name" value="ConA-like_dom_sf"/>
</dbReference>
<evidence type="ECO:0000256" key="6">
    <source>
        <dbReference type="RuleBase" id="RU361187"/>
    </source>
</evidence>
<dbReference type="SUPFAM" id="SSF48403">
    <property type="entry name" value="Ankyrin repeat"/>
    <property type="match status" value="1"/>
</dbReference>
<dbReference type="Pfam" id="PF17851">
    <property type="entry name" value="GH43_C2"/>
    <property type="match status" value="1"/>
</dbReference>
<protein>
    <submittedName>
        <fullName evidence="8">Glycoside hydrolase</fullName>
    </submittedName>
</protein>
<comment type="similarity">
    <text evidence="1 6">Belongs to the glycosyl hydrolase 43 family.</text>
</comment>
<name>A0A3E2NEB9_9FIRM</name>
<proteinExistence type="inferred from homology"/>
<dbReference type="InterPro" id="IPR041542">
    <property type="entry name" value="GH43_C2"/>
</dbReference>
<feature type="active site" description="Proton donor" evidence="4">
    <location>
        <position position="282"/>
    </location>
</feature>
<feature type="active site" description="Proton acceptor" evidence="4">
    <location>
        <position position="120"/>
    </location>
</feature>
<dbReference type="InterPro" id="IPR023296">
    <property type="entry name" value="Glyco_hydro_beta-prop_sf"/>
</dbReference>
<evidence type="ECO:0000256" key="5">
    <source>
        <dbReference type="PIRSR" id="PIRSR606710-2"/>
    </source>
</evidence>
<dbReference type="InterPro" id="IPR002110">
    <property type="entry name" value="Ankyrin_rpt"/>
</dbReference>
<dbReference type="OrthoDB" id="9801455at2"/>
<evidence type="ECO:0000313" key="9">
    <source>
        <dbReference type="Proteomes" id="UP000260680"/>
    </source>
</evidence>